<dbReference type="InterPro" id="IPR008912">
    <property type="entry name" value="Uncharacterised_CoxE"/>
</dbReference>
<dbReference type="Pfam" id="PF05762">
    <property type="entry name" value="VWA_CoxE"/>
    <property type="match status" value="1"/>
</dbReference>
<evidence type="ECO:0000259" key="2">
    <source>
        <dbReference type="SMART" id="SM00327"/>
    </source>
</evidence>
<dbReference type="SMART" id="SM00327">
    <property type="entry name" value="VWA"/>
    <property type="match status" value="1"/>
</dbReference>
<reference evidence="3 4" key="1">
    <citation type="submission" date="2021-06" db="EMBL/GenBank/DDBJ databases">
        <title>Complete genome sequence of the secondary alcohol utilizing methanogen Methanospirillum hungatei strain GP1.</title>
        <authorList>
            <person name="Day L.A."/>
            <person name="Costa K.C."/>
        </authorList>
    </citation>
    <scope>NUCLEOTIDE SEQUENCE [LARGE SCALE GENOMIC DNA]</scope>
    <source>
        <strain evidence="3 4">GP1</strain>
    </source>
</reference>
<sequence>MNPFLSSPEPLYPNSPIGRNLVRDIAIVPRRISYNIREELVSIMVLELMEGIHCTIRDSHKFRERYGIFYQILIHLRYSPLWHEIQDLAGDSPETAAPAARFFITKILDLLDRAYVPGTELYADIDEEIQAFLVALEHSGDETVQDKPDTMTTDLSSLLHELTELLSRLTTDDLGYPPVLNEFCRDCMTAIEHCKDGEEQKEHQSAPESNTLENLLDEFEQAVHDLEKKADPEKDDSGGTKTSVPQNGPGGHGEGTIRADNLSRIASLIHKILDHFQGQDMQLTELDGIQPEFWKSGEESRRLQSILQKTVIDPASSLIQSLDPHRRAIRFLAEAQPGTDWGLDMTSEKIAVIEKLELFARYAEKNQELKRIIRQIGRMRYDIGVLSHGISPMSRSEMYSITRSRDIARLLPIEMVKISHPKLKLKFFADFSEGKLLTYNLKGPGQAGGKPKKKMGPVVALVDTSGSMNGFPETIAKSIIFALATRMVREKRDVKVILFSGPGDTSEIEMSPERMMTDGFLLFLQRSFGGGTDFMTALYSGLESLHQPAFRGADLLFLTDGVSEISGRGVITEWKRVKKEQDARIFSFIIGGDDVGGLSSISDYVYFIEEDPERMLRIIPSPDNPAL</sequence>
<protein>
    <submittedName>
        <fullName evidence="3">VWA domain-containing protein</fullName>
    </submittedName>
</protein>
<dbReference type="Proteomes" id="UP000694228">
    <property type="component" value="Chromosome"/>
</dbReference>
<proteinExistence type="predicted"/>
<name>A0A8F5ZG50_METHU</name>
<evidence type="ECO:0000256" key="1">
    <source>
        <dbReference type="SAM" id="MobiDB-lite"/>
    </source>
</evidence>
<evidence type="ECO:0000313" key="3">
    <source>
        <dbReference type="EMBL" id="QXO96205.1"/>
    </source>
</evidence>
<feature type="region of interest" description="Disordered" evidence="1">
    <location>
        <begin position="230"/>
        <end position="257"/>
    </location>
</feature>
<dbReference type="GO" id="GO:0005829">
    <property type="term" value="C:cytosol"/>
    <property type="evidence" value="ECO:0007669"/>
    <property type="project" value="TreeGrafter"/>
</dbReference>
<accession>A0A8F5ZG50</accession>
<dbReference type="InterPro" id="IPR002035">
    <property type="entry name" value="VWF_A"/>
</dbReference>
<dbReference type="PANTHER" id="PTHR36846">
    <property type="entry name" value="PROTEIN VIAA"/>
    <property type="match status" value="1"/>
</dbReference>
<organism evidence="3 4">
    <name type="scientific">Methanospirillum hungatei</name>
    <dbReference type="NCBI Taxonomy" id="2203"/>
    <lineage>
        <taxon>Archaea</taxon>
        <taxon>Methanobacteriati</taxon>
        <taxon>Methanobacteriota</taxon>
        <taxon>Stenosarchaea group</taxon>
        <taxon>Methanomicrobia</taxon>
        <taxon>Methanomicrobiales</taxon>
        <taxon>Methanospirillaceae</taxon>
        <taxon>Methanospirillum</taxon>
    </lineage>
</organism>
<dbReference type="EMBL" id="CP077107">
    <property type="protein sequence ID" value="QXO96205.1"/>
    <property type="molecule type" value="Genomic_DNA"/>
</dbReference>
<feature type="domain" description="VWFA" evidence="2">
    <location>
        <begin position="455"/>
        <end position="620"/>
    </location>
</feature>
<dbReference type="PANTHER" id="PTHR36846:SF1">
    <property type="entry name" value="PROTEIN VIAA"/>
    <property type="match status" value="1"/>
</dbReference>
<dbReference type="OrthoDB" id="64524at2157"/>
<evidence type="ECO:0000313" key="4">
    <source>
        <dbReference type="Proteomes" id="UP000694228"/>
    </source>
</evidence>
<gene>
    <name evidence="3" type="ORF">KSK55_07500</name>
</gene>
<dbReference type="AlphaFoldDB" id="A0A8F5ZG50"/>